<accession>A0ABT4A3S8</accession>
<feature type="domain" description="Resolvase/invertase-type recombinase catalytic" evidence="1">
    <location>
        <begin position="7"/>
        <end position="158"/>
    </location>
</feature>
<protein>
    <submittedName>
        <fullName evidence="3">Recombinase family protein</fullName>
    </submittedName>
</protein>
<evidence type="ECO:0000313" key="5">
    <source>
        <dbReference type="Proteomes" id="UP001207654"/>
    </source>
</evidence>
<organism evidence="3 5">
    <name type="scientific">Archangium lansingense</name>
    <dbReference type="NCBI Taxonomy" id="2995310"/>
    <lineage>
        <taxon>Bacteria</taxon>
        <taxon>Pseudomonadati</taxon>
        <taxon>Myxococcota</taxon>
        <taxon>Myxococcia</taxon>
        <taxon>Myxococcales</taxon>
        <taxon>Cystobacterineae</taxon>
        <taxon>Archangiaceae</taxon>
        <taxon>Archangium</taxon>
    </lineage>
</organism>
<dbReference type="PROSITE" id="PS51737">
    <property type="entry name" value="RECOMBINASE_DNA_BIND"/>
    <property type="match status" value="1"/>
</dbReference>
<dbReference type="SUPFAM" id="SSF53041">
    <property type="entry name" value="Resolvase-like"/>
    <property type="match status" value="1"/>
</dbReference>
<dbReference type="PROSITE" id="PS51736">
    <property type="entry name" value="RECOMBINASES_3"/>
    <property type="match status" value="1"/>
</dbReference>
<dbReference type="CDD" id="cd00338">
    <property type="entry name" value="Ser_Recombinase"/>
    <property type="match status" value="1"/>
</dbReference>
<dbReference type="Proteomes" id="UP001207654">
    <property type="component" value="Unassembled WGS sequence"/>
</dbReference>
<feature type="domain" description="Recombinase" evidence="2">
    <location>
        <begin position="165"/>
        <end position="308"/>
    </location>
</feature>
<proteinExistence type="predicted"/>
<dbReference type="Pfam" id="PF00239">
    <property type="entry name" value="Resolvase"/>
    <property type="match status" value="1"/>
</dbReference>
<evidence type="ECO:0000259" key="2">
    <source>
        <dbReference type="PROSITE" id="PS51737"/>
    </source>
</evidence>
<dbReference type="Pfam" id="PF13408">
    <property type="entry name" value="Zn_ribbon_recom"/>
    <property type="match status" value="1"/>
</dbReference>
<dbReference type="InterPro" id="IPR036162">
    <property type="entry name" value="Resolvase-like_N_sf"/>
</dbReference>
<evidence type="ECO:0000313" key="4">
    <source>
        <dbReference type="EMBL" id="MCY1078819.1"/>
    </source>
</evidence>
<comment type="caution">
    <text evidence="3">The sequence shown here is derived from an EMBL/GenBank/DDBJ whole genome shotgun (WGS) entry which is preliminary data.</text>
</comment>
<name>A0ABT4A3S8_9BACT</name>
<gene>
    <name evidence="3" type="ORF">OV287_17645</name>
    <name evidence="4" type="ORF">OV287_30590</name>
</gene>
<keyword evidence="5" id="KW-1185">Reference proteome</keyword>
<dbReference type="InterPro" id="IPR038109">
    <property type="entry name" value="DNA_bind_recomb_sf"/>
</dbReference>
<dbReference type="Gene3D" id="3.40.50.1390">
    <property type="entry name" value="Resolvase, N-terminal catalytic domain"/>
    <property type="match status" value="1"/>
</dbReference>
<sequence>MGHLERQAVVYLRQSTLRQVHEHHESTARQYALQQRALELGWPAERIEIIDEDLGQSGSSSIGRTGFQRLAEQVAYGRVGAIFALEISRLARSSADWHRLLELCGLADVLIIDEQAVYTPRDYNDRLLLGLKGTMSEAEQYWMHLRLQGGKLSKARRGELFFRPPVGYEWDETTGRFRLEPDEQVQRAVRLVFERFRLEGSASAVQGYFAANGLRLPVHDPRTGELHWAPPRYSAIRLMLRNPTYAGAYVFGRHERRMGLVEGQLRRQHSTTLPQEAWKICLYDHHPAYITWEEYMANQRKLSANRANHHLPEQRGAAREGEALLQGLLLCGRCGNRMKTKYMGSKRYALYVCRRRGDDIKDKCWSVPAAAIDEAVARLFLETVQPPETELSLAVTREAEKQAGELERQWQLRLERARYEARLAERRYKAVDPDMRVVARTLEREWNEKLSELGHLESEYQEVLREQKVVLTDEDRARLLALARDLPRVWYAKSTTQAERKNLLRILVREVVLSPIEVPEPMTRVQVLWETGMVSDWNIPRLPYNARTTSPEAINLIGKLQGKKSDEEIAAELNRRGLLTGHKRPWDARAVRWVRNRYEMSCRSDRCLPERRAGGLYSIRGVAKRLGVSKDVVLMWVKQGQLRVAEGGSRGHPLWFKLDQATSKRLKAAIHSGSEAVELRHPEEPHVMEEGHYE</sequence>
<dbReference type="InterPro" id="IPR025827">
    <property type="entry name" value="Zn_ribbon_recom_dom"/>
</dbReference>
<evidence type="ECO:0000259" key="1">
    <source>
        <dbReference type="PROSITE" id="PS51736"/>
    </source>
</evidence>
<reference evidence="3 5" key="1">
    <citation type="submission" date="2022-11" db="EMBL/GenBank/DDBJ databases">
        <title>Minimal conservation of predation-associated metabolite biosynthetic gene clusters underscores biosynthetic potential of Myxococcota including descriptions for ten novel species: Archangium lansinium sp. nov., Myxococcus landrumus sp. nov., Nannocystis bai.</title>
        <authorList>
            <person name="Ahearne A."/>
            <person name="Stevens C."/>
            <person name="Phillips K."/>
        </authorList>
    </citation>
    <scope>NUCLEOTIDE SEQUENCE [LARGE SCALE GENOMIC DNA]</scope>
    <source>
        <strain evidence="3 5">MIWBW</strain>
    </source>
</reference>
<evidence type="ECO:0000313" key="3">
    <source>
        <dbReference type="EMBL" id="MCY1076304.1"/>
    </source>
</evidence>
<dbReference type="PANTHER" id="PTHR30461:SF23">
    <property type="entry name" value="DNA RECOMBINASE-RELATED"/>
    <property type="match status" value="1"/>
</dbReference>
<dbReference type="InterPro" id="IPR006119">
    <property type="entry name" value="Resolv_N"/>
</dbReference>
<dbReference type="EMBL" id="JAPNKA010000001">
    <property type="protein sequence ID" value="MCY1078819.1"/>
    <property type="molecule type" value="Genomic_DNA"/>
</dbReference>
<dbReference type="Pfam" id="PF07508">
    <property type="entry name" value="Recombinase"/>
    <property type="match status" value="1"/>
</dbReference>
<dbReference type="InterPro" id="IPR050639">
    <property type="entry name" value="SSR_resolvase"/>
</dbReference>
<dbReference type="PANTHER" id="PTHR30461">
    <property type="entry name" value="DNA-INVERTASE FROM LAMBDOID PROPHAGE"/>
    <property type="match status" value="1"/>
</dbReference>
<dbReference type="EMBL" id="JAPNKA010000001">
    <property type="protein sequence ID" value="MCY1076304.1"/>
    <property type="molecule type" value="Genomic_DNA"/>
</dbReference>
<dbReference type="Gene3D" id="3.90.1750.20">
    <property type="entry name" value="Putative Large Serine Recombinase, Chain B, Domain 2"/>
    <property type="match status" value="1"/>
</dbReference>
<dbReference type="RefSeq" id="WP_267535199.1">
    <property type="nucleotide sequence ID" value="NZ_JAPNKA010000001.1"/>
</dbReference>
<dbReference type="InterPro" id="IPR011109">
    <property type="entry name" value="DNA_bind_recombinase_dom"/>
</dbReference>
<dbReference type="SMART" id="SM00857">
    <property type="entry name" value="Resolvase"/>
    <property type="match status" value="1"/>
</dbReference>